<dbReference type="AlphaFoldDB" id="A0AA36HWW7"/>
<protein>
    <submittedName>
        <fullName evidence="1">Uncharacterized protein</fullName>
    </submittedName>
</protein>
<comment type="caution">
    <text evidence="1">The sequence shown here is derived from an EMBL/GenBank/DDBJ whole genome shotgun (WGS) entry which is preliminary data.</text>
</comment>
<evidence type="ECO:0000313" key="2">
    <source>
        <dbReference type="Proteomes" id="UP001178507"/>
    </source>
</evidence>
<dbReference type="EMBL" id="CAUJNA010000351">
    <property type="protein sequence ID" value="CAJ1375954.1"/>
    <property type="molecule type" value="Genomic_DNA"/>
</dbReference>
<evidence type="ECO:0000313" key="1">
    <source>
        <dbReference type="EMBL" id="CAJ1375954.1"/>
    </source>
</evidence>
<keyword evidence="2" id="KW-1185">Reference proteome</keyword>
<reference evidence="1" key="1">
    <citation type="submission" date="2023-08" db="EMBL/GenBank/DDBJ databases">
        <authorList>
            <person name="Chen Y."/>
            <person name="Shah S."/>
            <person name="Dougan E. K."/>
            <person name="Thang M."/>
            <person name="Chan C."/>
        </authorList>
    </citation>
    <scope>NUCLEOTIDE SEQUENCE</scope>
</reference>
<sequence>MLFGIEVDNFSDPMVDCTESKSRFRADQLMWAKVELEERFWLGIGVSRIDTAIEDDRIVGYVSMASHKPFSALTCFRFPCFPFLQVEDGNVEKALEKAAKRLKKEQIDPHCDLLGLAVYGCAVCSRAICGFGPKDTQSCGPWG</sequence>
<accession>A0AA36HWW7</accession>
<name>A0AA36HWW7_9DINO</name>
<dbReference type="Proteomes" id="UP001178507">
    <property type="component" value="Unassembled WGS sequence"/>
</dbReference>
<gene>
    <name evidence="1" type="ORF">EVOR1521_LOCUS5133</name>
</gene>
<organism evidence="1 2">
    <name type="scientific">Effrenium voratum</name>
    <dbReference type="NCBI Taxonomy" id="2562239"/>
    <lineage>
        <taxon>Eukaryota</taxon>
        <taxon>Sar</taxon>
        <taxon>Alveolata</taxon>
        <taxon>Dinophyceae</taxon>
        <taxon>Suessiales</taxon>
        <taxon>Symbiodiniaceae</taxon>
        <taxon>Effrenium</taxon>
    </lineage>
</organism>
<proteinExistence type="predicted"/>